<reference evidence="3" key="1">
    <citation type="submission" date="2020-10" db="EMBL/GenBank/DDBJ databases">
        <title>Connecting structure to function with the recovery of over 1000 high-quality activated sludge metagenome-assembled genomes encoding full-length rRNA genes using long-read sequencing.</title>
        <authorList>
            <person name="Singleton C.M."/>
            <person name="Petriglieri F."/>
            <person name="Kristensen J.M."/>
            <person name="Kirkegaard R.H."/>
            <person name="Michaelsen T.Y."/>
            <person name="Andersen M.H."/>
            <person name="Karst S.M."/>
            <person name="Dueholm M.S."/>
            <person name="Nielsen P.H."/>
            <person name="Albertsen M."/>
        </authorList>
    </citation>
    <scope>NUCLEOTIDE SEQUENCE</scope>
    <source>
        <strain evidence="3">Skiv_18-Q3-R9-52_MAXAC.067</strain>
    </source>
</reference>
<organism evidence="3 4">
    <name type="scientific">Candidatus Geothrix skivensis</name>
    <dbReference type="NCBI Taxonomy" id="2954439"/>
    <lineage>
        <taxon>Bacteria</taxon>
        <taxon>Pseudomonadati</taxon>
        <taxon>Acidobacteriota</taxon>
        <taxon>Holophagae</taxon>
        <taxon>Holophagales</taxon>
        <taxon>Holophagaceae</taxon>
        <taxon>Geothrix</taxon>
    </lineage>
</organism>
<evidence type="ECO:0000256" key="1">
    <source>
        <dbReference type="SAM" id="MobiDB-lite"/>
    </source>
</evidence>
<evidence type="ECO:0000259" key="2">
    <source>
        <dbReference type="Pfam" id="PF23477"/>
    </source>
</evidence>
<protein>
    <recommendedName>
        <fullName evidence="2">CxxC-x17-CxxC domain-containing protein</fullName>
    </recommendedName>
</protein>
<name>A0A9D7SKD0_9BACT</name>
<sequence>MKKGPKSANNPPSGDGVQDLASKPTPVLLTKRAAVAAPDPKAPREKICAECGIHFKVESGQKFYLCPDCYRRSFTYKRKGGPEAARILTHITCATCGAQEYLPFIPDEPAKALCRACFAKERPEPKTPPRHTHR</sequence>
<feature type="region of interest" description="Disordered" evidence="1">
    <location>
        <begin position="1"/>
        <end position="23"/>
    </location>
</feature>
<gene>
    <name evidence="3" type="ORF">IPP58_13575</name>
</gene>
<dbReference type="AlphaFoldDB" id="A0A9D7SKD0"/>
<feature type="domain" description="CxxC-x17-CxxC" evidence="2">
    <location>
        <begin position="88"/>
        <end position="122"/>
    </location>
</feature>
<dbReference type="InterPro" id="IPR026363">
    <property type="entry name" value="CxxC-x17-CxxC_dom"/>
</dbReference>
<dbReference type="Pfam" id="PF23477">
    <property type="entry name" value="zf_Tbcl_2"/>
    <property type="match status" value="1"/>
</dbReference>
<accession>A0A9D7SKD0</accession>
<evidence type="ECO:0000313" key="4">
    <source>
        <dbReference type="Proteomes" id="UP000886657"/>
    </source>
</evidence>
<comment type="caution">
    <text evidence="3">The sequence shown here is derived from an EMBL/GenBank/DDBJ whole genome shotgun (WGS) entry which is preliminary data.</text>
</comment>
<evidence type="ECO:0000313" key="3">
    <source>
        <dbReference type="EMBL" id="MBK9797501.1"/>
    </source>
</evidence>
<dbReference type="Proteomes" id="UP000886657">
    <property type="component" value="Unassembled WGS sequence"/>
</dbReference>
<dbReference type="EMBL" id="JADKIO010000009">
    <property type="protein sequence ID" value="MBK9797501.1"/>
    <property type="molecule type" value="Genomic_DNA"/>
</dbReference>
<proteinExistence type="predicted"/>